<gene>
    <name evidence="2" type="ORF">EZS28_012656</name>
</gene>
<reference evidence="2 3" key="1">
    <citation type="submission" date="2019-03" db="EMBL/GenBank/DDBJ databases">
        <title>Single cell metagenomics reveals metabolic interactions within the superorganism composed of flagellate Streblomastix strix and complex community of Bacteroidetes bacteria on its surface.</title>
        <authorList>
            <person name="Treitli S.C."/>
            <person name="Kolisko M."/>
            <person name="Husnik F."/>
            <person name="Keeling P."/>
            <person name="Hampl V."/>
        </authorList>
    </citation>
    <scope>NUCLEOTIDE SEQUENCE [LARGE SCALE GENOMIC DNA]</scope>
    <source>
        <strain evidence="2">ST1C</strain>
    </source>
</reference>
<organism evidence="2 3">
    <name type="scientific">Streblomastix strix</name>
    <dbReference type="NCBI Taxonomy" id="222440"/>
    <lineage>
        <taxon>Eukaryota</taxon>
        <taxon>Metamonada</taxon>
        <taxon>Preaxostyla</taxon>
        <taxon>Oxymonadida</taxon>
        <taxon>Streblomastigidae</taxon>
        <taxon>Streblomastix</taxon>
    </lineage>
</organism>
<name>A0A5J4WAY6_9EUKA</name>
<dbReference type="AlphaFoldDB" id="A0A5J4WAY6"/>
<keyword evidence="1" id="KW-0812">Transmembrane</keyword>
<sequence length="189" mass="20874">MVFSPTQFFLLKRFLVNLVIIHLHISVLELGFIAAVLIYSESQLWKLDLKAEWPAELGVGGIINLKKAGPARKGLVTINLEIIVFLGLVQTIPAAESIVPVQSKLRSIGLLACQLSPNFLDLISVPKHAMVEFRVIQSCYSPDQILQATYVHAIICTRMQIDLSAMRNSAAHMHTKSLNVSFVHPSSSC</sequence>
<keyword evidence="1" id="KW-0472">Membrane</keyword>
<keyword evidence="1" id="KW-1133">Transmembrane helix</keyword>
<comment type="caution">
    <text evidence="2">The sequence shown here is derived from an EMBL/GenBank/DDBJ whole genome shotgun (WGS) entry which is preliminary data.</text>
</comment>
<proteinExistence type="predicted"/>
<evidence type="ECO:0000313" key="2">
    <source>
        <dbReference type="EMBL" id="KAA6391816.1"/>
    </source>
</evidence>
<feature type="transmembrane region" description="Helical" evidence="1">
    <location>
        <begin position="20"/>
        <end position="40"/>
    </location>
</feature>
<accession>A0A5J4WAY6</accession>
<dbReference type="EMBL" id="SNRW01002750">
    <property type="protein sequence ID" value="KAA6391816.1"/>
    <property type="molecule type" value="Genomic_DNA"/>
</dbReference>
<evidence type="ECO:0000256" key="1">
    <source>
        <dbReference type="SAM" id="Phobius"/>
    </source>
</evidence>
<evidence type="ECO:0000313" key="3">
    <source>
        <dbReference type="Proteomes" id="UP000324800"/>
    </source>
</evidence>
<protein>
    <submittedName>
        <fullName evidence="2">Uncharacterized protein</fullName>
    </submittedName>
</protein>
<dbReference type="Proteomes" id="UP000324800">
    <property type="component" value="Unassembled WGS sequence"/>
</dbReference>